<dbReference type="OrthoDB" id="6436513at2759"/>
<proteinExistence type="predicted"/>
<gene>
    <name evidence="2" type="ORF">NPIL_616371</name>
</gene>
<feature type="compositionally biased region" description="Polar residues" evidence="1">
    <location>
        <begin position="64"/>
        <end position="92"/>
    </location>
</feature>
<organism evidence="2 3">
    <name type="scientific">Nephila pilipes</name>
    <name type="common">Giant wood spider</name>
    <name type="synonym">Nephila maculata</name>
    <dbReference type="NCBI Taxonomy" id="299642"/>
    <lineage>
        <taxon>Eukaryota</taxon>
        <taxon>Metazoa</taxon>
        <taxon>Ecdysozoa</taxon>
        <taxon>Arthropoda</taxon>
        <taxon>Chelicerata</taxon>
        <taxon>Arachnida</taxon>
        <taxon>Araneae</taxon>
        <taxon>Araneomorphae</taxon>
        <taxon>Entelegynae</taxon>
        <taxon>Araneoidea</taxon>
        <taxon>Nephilidae</taxon>
        <taxon>Nephila</taxon>
    </lineage>
</organism>
<reference evidence="2" key="1">
    <citation type="submission" date="2020-08" db="EMBL/GenBank/DDBJ databases">
        <title>Multicomponent nature underlies the extraordinary mechanical properties of spider dragline silk.</title>
        <authorList>
            <person name="Kono N."/>
            <person name="Nakamura H."/>
            <person name="Mori M."/>
            <person name="Yoshida Y."/>
            <person name="Ohtoshi R."/>
            <person name="Malay A.D."/>
            <person name="Moran D.A.P."/>
            <person name="Tomita M."/>
            <person name="Numata K."/>
            <person name="Arakawa K."/>
        </authorList>
    </citation>
    <scope>NUCLEOTIDE SEQUENCE</scope>
</reference>
<protein>
    <submittedName>
        <fullName evidence="2">Uncharacterized protein</fullName>
    </submittedName>
</protein>
<feature type="compositionally biased region" description="Pro residues" evidence="1">
    <location>
        <begin position="35"/>
        <end position="58"/>
    </location>
</feature>
<feature type="compositionally biased region" description="Low complexity" evidence="1">
    <location>
        <begin position="1"/>
        <end position="34"/>
    </location>
</feature>
<evidence type="ECO:0000313" key="2">
    <source>
        <dbReference type="EMBL" id="GFU26474.1"/>
    </source>
</evidence>
<feature type="region of interest" description="Disordered" evidence="1">
    <location>
        <begin position="1"/>
        <end position="111"/>
    </location>
</feature>
<evidence type="ECO:0000313" key="3">
    <source>
        <dbReference type="Proteomes" id="UP000887013"/>
    </source>
</evidence>
<dbReference type="EMBL" id="BMAW01081842">
    <property type="protein sequence ID" value="GFU26474.1"/>
    <property type="molecule type" value="Genomic_DNA"/>
</dbReference>
<evidence type="ECO:0000256" key="1">
    <source>
        <dbReference type="SAM" id="MobiDB-lite"/>
    </source>
</evidence>
<keyword evidence="3" id="KW-1185">Reference proteome</keyword>
<dbReference type="AlphaFoldDB" id="A0A8X6UJ87"/>
<accession>A0A8X6UJ87</accession>
<name>A0A8X6UJ87_NEPPI</name>
<comment type="caution">
    <text evidence="2">The sequence shown here is derived from an EMBL/GenBank/DDBJ whole genome shotgun (WGS) entry which is preliminary data.</text>
</comment>
<dbReference type="Proteomes" id="UP000887013">
    <property type="component" value="Unassembled WGS sequence"/>
</dbReference>
<sequence length="233" mass="26936">MPQQQSAAMPQQQSPAMPQPAAMPHQQPAAMPQQQYPPPPHQQYPPMPRQQYPPPPRQQYPTMPHQQYPTMPQHHNLQSEFCSNSGQRNFEQWQEVHEDPECSSSPDNDNEIELVFDPSEILAMRAAKDKDSKKEKDDDSDDTIELINAPVDEKFVFVELDSFGQLQNMVGMKHEPNAEEELESAKEWQKYMYGDKAERITCLETPMINNYNRLCDTYQPLSFPTDIYTPSKV</sequence>